<dbReference type="Gene3D" id="3.50.50.60">
    <property type="entry name" value="FAD/NAD(P)-binding domain"/>
    <property type="match status" value="1"/>
</dbReference>
<dbReference type="InterPro" id="IPR036188">
    <property type="entry name" value="FAD/NAD-bd_sf"/>
</dbReference>
<dbReference type="RefSeq" id="WP_044012314.1">
    <property type="nucleotide sequence ID" value="NZ_CCVW01000004.1"/>
</dbReference>
<sequence length="650" mass="72802">MKNIVIAGGGPIGLYTAIRISKLIEKYGLKATVTVVEPKLNLYSRPGIVAKNVLDVIERNVELDHNLLPDGDDSGSSIFIMDLEKALYKEAQNHGIKFVRGKVAAIEGKALVLEDGRKIPCEIVIDSTGPRRTLINQVNQQSTSEKKPFTIRQVADNPIKNHFVAYVHMDGENAKLIAGKMVKDPLKHALALEKLRTEFGWPHFKEPELSIRKYTPKGENKDDDMQRFYFYFEIPPELAESEPSEQLAWLKALLYLKTENDDIEFTVEDGAMKFLPFGVNPHEVTEPVYTSSGLPVVIPCGDAQIEPDYRPGIGIRSGAFRADTLVDSFMRDLDGGLVLNQEAYEHSLQGPLGLHRTTLKDEYKNNRERLDSALLEKGKIYSEALALAETPEQGEIILKGLRQIVSEIERLGVQAYRDSCQKGTPSQKVPQFKIDNYGHLAEVTSLEQSKTLLATALELLPETEVELRTQIKNNIDDLAMSYKAFAALKFSSKEYGFAHKFYNEALSLLTSNMPGEHKDEIAKIYSNLALIAKAQKKYDLVKDYVDKGLQELGSMLSEDRNTPDMKTIYAKLLNTQCNALFDEVEANITKLDSRDHPLNAKLQQGKDLCNTLIENSLIHSSSAKILSERLAKVERAVSEKLEPLVTVQIK</sequence>
<gene>
    <name evidence="1" type="ORF">BN59_03473</name>
</gene>
<dbReference type="OrthoDB" id="5636482at2"/>
<dbReference type="AlphaFoldDB" id="A0A078KXL7"/>
<dbReference type="EMBL" id="CCSB01000004">
    <property type="protein sequence ID" value="CDZ79155.1"/>
    <property type="molecule type" value="Genomic_DNA"/>
</dbReference>
<accession>A0A078KXL7</accession>
<dbReference type="SUPFAM" id="SSF51905">
    <property type="entry name" value="FAD/NAD(P)-binding domain"/>
    <property type="match status" value="1"/>
</dbReference>
<evidence type="ECO:0000313" key="1">
    <source>
        <dbReference type="EMBL" id="CDZ79155.1"/>
    </source>
</evidence>
<name>A0A078KXL7_9GAMM</name>
<proteinExistence type="predicted"/>
<keyword evidence="2" id="KW-1185">Reference proteome</keyword>
<dbReference type="Proteomes" id="UP000044071">
    <property type="component" value="Unassembled WGS sequence"/>
</dbReference>
<evidence type="ECO:0000313" key="2">
    <source>
        <dbReference type="Proteomes" id="UP000044071"/>
    </source>
</evidence>
<dbReference type="Gene3D" id="1.25.40.10">
    <property type="entry name" value="Tetratricopeptide repeat domain"/>
    <property type="match status" value="1"/>
</dbReference>
<protein>
    <submittedName>
        <fullName evidence="1">Tryptophan halogenase</fullName>
    </submittedName>
</protein>
<dbReference type="InterPro" id="IPR011990">
    <property type="entry name" value="TPR-like_helical_dom_sf"/>
</dbReference>
<reference evidence="1 2" key="1">
    <citation type="submission" date="2014-06" db="EMBL/GenBank/DDBJ databases">
        <authorList>
            <person name="Urmite Genomes Urmite Genomes"/>
        </authorList>
    </citation>
    <scope>NUCLEOTIDE SEQUENCE [LARGE SCALE GENOMIC DNA]</scope>
</reference>
<dbReference type="STRING" id="1034943.BN59_03473"/>
<dbReference type="eggNOG" id="COG0457">
    <property type="taxonomic scope" value="Bacteria"/>
</dbReference>
<dbReference type="SUPFAM" id="SSF48452">
    <property type="entry name" value="TPR-like"/>
    <property type="match status" value="1"/>
</dbReference>
<organism evidence="1 2">
    <name type="scientific">Legionella massiliensis</name>
    <dbReference type="NCBI Taxonomy" id="1034943"/>
    <lineage>
        <taxon>Bacteria</taxon>
        <taxon>Pseudomonadati</taxon>
        <taxon>Pseudomonadota</taxon>
        <taxon>Gammaproteobacteria</taxon>
        <taxon>Legionellales</taxon>
        <taxon>Legionellaceae</taxon>
        <taxon>Legionella</taxon>
    </lineage>
</organism>